<feature type="compositionally biased region" description="Polar residues" evidence="1">
    <location>
        <begin position="20"/>
        <end position="34"/>
    </location>
</feature>
<feature type="region of interest" description="Disordered" evidence="1">
    <location>
        <begin position="1"/>
        <end position="119"/>
    </location>
</feature>
<evidence type="ECO:0000256" key="1">
    <source>
        <dbReference type="SAM" id="MobiDB-lite"/>
    </source>
</evidence>
<accession>A0A7R9DDF1</accession>
<evidence type="ECO:0000313" key="2">
    <source>
        <dbReference type="EMBL" id="CAD7411564.1"/>
    </source>
</evidence>
<reference evidence="2" key="1">
    <citation type="submission" date="2020-11" db="EMBL/GenBank/DDBJ databases">
        <authorList>
            <person name="Tran Van P."/>
        </authorList>
    </citation>
    <scope>NUCLEOTIDE SEQUENCE</scope>
</reference>
<gene>
    <name evidence="2" type="ORF">TCEB3V08_LOCUS10990</name>
</gene>
<proteinExistence type="predicted"/>
<name>A0A7R9DDF1_TIMCR</name>
<organism evidence="2">
    <name type="scientific">Timema cristinae</name>
    <name type="common">Walking stick</name>
    <dbReference type="NCBI Taxonomy" id="61476"/>
    <lineage>
        <taxon>Eukaryota</taxon>
        <taxon>Metazoa</taxon>
        <taxon>Ecdysozoa</taxon>
        <taxon>Arthropoda</taxon>
        <taxon>Hexapoda</taxon>
        <taxon>Insecta</taxon>
        <taxon>Pterygota</taxon>
        <taxon>Neoptera</taxon>
        <taxon>Polyneoptera</taxon>
        <taxon>Phasmatodea</taxon>
        <taxon>Timematodea</taxon>
        <taxon>Timematoidea</taxon>
        <taxon>Timematidae</taxon>
        <taxon>Timema</taxon>
    </lineage>
</organism>
<protein>
    <submittedName>
        <fullName evidence="2">Uncharacterized protein</fullName>
    </submittedName>
</protein>
<dbReference type="AlphaFoldDB" id="A0A7R9DDF1"/>
<dbReference type="EMBL" id="OC322297">
    <property type="protein sequence ID" value="CAD7411564.1"/>
    <property type="molecule type" value="Genomic_DNA"/>
</dbReference>
<sequence>MPDKLFHSGPNVLANDSKFETPSSTDAFSVNSGISKKPNGNYGDEMPSTLKGDDDNVDAIPTTLIPETKDDEESRTLHQTDFPSLHMHGQNDPNESSPVPRTIHMHGQNDPNESSPVPRTIHMHGQNDPNKLFPVSIATRFRELLNNLGFSGEKKETPKHDYIKSGDKLYFNKEKNHYSDLNGIGEANLTSLMKKMNKLG</sequence>